<feature type="transmembrane region" description="Helical" evidence="1">
    <location>
        <begin position="17"/>
        <end position="34"/>
    </location>
</feature>
<feature type="transmembrane region" description="Helical" evidence="1">
    <location>
        <begin position="133"/>
        <end position="159"/>
    </location>
</feature>
<feature type="transmembrane region" description="Helical" evidence="1">
    <location>
        <begin position="165"/>
        <end position="190"/>
    </location>
</feature>
<organism evidence="2 3">
    <name type="scientific">Microbacterium testaceum</name>
    <name type="common">Aureobacterium testaceum</name>
    <name type="synonym">Brevibacterium testaceum</name>
    <dbReference type="NCBI Taxonomy" id="2033"/>
    <lineage>
        <taxon>Bacteria</taxon>
        <taxon>Bacillati</taxon>
        <taxon>Actinomycetota</taxon>
        <taxon>Actinomycetes</taxon>
        <taxon>Micrococcales</taxon>
        <taxon>Microbacteriaceae</taxon>
        <taxon>Microbacterium</taxon>
    </lineage>
</organism>
<evidence type="ECO:0000313" key="3">
    <source>
        <dbReference type="Proteomes" id="UP000072189"/>
    </source>
</evidence>
<comment type="caution">
    <text evidence="2">The sequence shown here is derived from an EMBL/GenBank/DDBJ whole genome shotgun (WGS) entry which is preliminary data.</text>
</comment>
<gene>
    <name evidence="2" type="ORF">RSA3_15335</name>
</gene>
<feature type="transmembrane region" description="Helical" evidence="1">
    <location>
        <begin position="97"/>
        <end position="117"/>
    </location>
</feature>
<dbReference type="EMBL" id="LDRV01000103">
    <property type="protein sequence ID" value="KTS08403.1"/>
    <property type="molecule type" value="Genomic_DNA"/>
</dbReference>
<evidence type="ECO:0000313" key="2">
    <source>
        <dbReference type="EMBL" id="KTS08403.1"/>
    </source>
</evidence>
<sequence>MATSSSARTFDVRHLQLARAFFAAVAAAMVTFSSDHSASVGLAVFSGFTLATALVFALSAWLVFPRGARATVIVLAVVSAVAGMAASVPSWRETGTFFAIVIAWAFVSGLVEVIAAFRDRRAARTAAAPRDGLLIGILTLVLGVGLLVTNPQFALGYAIEGAGSFTLTGIVIAVGLFGGYAAVVAVFLAIAGFSPRRPEPIPAAPTEEAVS</sequence>
<dbReference type="PATRIC" id="fig|2033.4.peg.2586"/>
<keyword evidence="1" id="KW-0472">Membrane</keyword>
<name>A0A147F4K7_MICTE</name>
<keyword evidence="1" id="KW-0812">Transmembrane</keyword>
<feature type="transmembrane region" description="Helical" evidence="1">
    <location>
        <begin position="40"/>
        <end position="64"/>
    </location>
</feature>
<dbReference type="Proteomes" id="UP000072189">
    <property type="component" value="Unassembled WGS sequence"/>
</dbReference>
<proteinExistence type="predicted"/>
<protein>
    <submittedName>
        <fullName evidence="2">Acyl-CoA synthetase</fullName>
    </submittedName>
</protein>
<keyword evidence="1" id="KW-1133">Transmembrane helix</keyword>
<accession>A0A147F4K7</accession>
<dbReference type="RefSeq" id="WP_058614945.1">
    <property type="nucleotide sequence ID" value="NZ_JBFBMN010000002.1"/>
</dbReference>
<feature type="transmembrane region" description="Helical" evidence="1">
    <location>
        <begin position="71"/>
        <end position="91"/>
    </location>
</feature>
<reference evidence="2 3" key="1">
    <citation type="journal article" date="2016" name="Front. Microbiol.">
        <title>Genomic Resource of Rice Seed Associated Bacteria.</title>
        <authorList>
            <person name="Midha S."/>
            <person name="Bansal K."/>
            <person name="Sharma S."/>
            <person name="Kumar N."/>
            <person name="Patil P.P."/>
            <person name="Chaudhry V."/>
            <person name="Patil P.B."/>
        </authorList>
    </citation>
    <scope>NUCLEOTIDE SEQUENCE [LARGE SCALE GENOMIC DNA]</scope>
    <source>
        <strain evidence="2 3">RSA3</strain>
    </source>
</reference>
<evidence type="ECO:0000256" key="1">
    <source>
        <dbReference type="SAM" id="Phobius"/>
    </source>
</evidence>
<dbReference type="AlphaFoldDB" id="A0A147F4K7"/>